<evidence type="ECO:0000313" key="2">
    <source>
        <dbReference type="Proteomes" id="UP001326567"/>
    </source>
</evidence>
<accession>A0ABZ0V536</accession>
<dbReference type="Proteomes" id="UP001326567">
    <property type="component" value="Chromosome"/>
</dbReference>
<keyword evidence="2" id="KW-1185">Reference proteome</keyword>
<protein>
    <submittedName>
        <fullName evidence="1">Uncharacterized protein</fullName>
    </submittedName>
</protein>
<reference evidence="1 2" key="1">
    <citation type="submission" date="2023-11" db="EMBL/GenBank/DDBJ databases">
        <title>From the Deep-Sea to the Surface: Bacterial Genomes Isolated from the Moytirra Hydrothermal Vent Plume.</title>
        <authorList>
            <person name="Major S.R."/>
        </authorList>
    </citation>
    <scope>NUCLEOTIDE SEQUENCE [LARGE SCALE GENOMIC DNA]</scope>
    <source>
        <strain evidence="1 2">OXR-9</strain>
    </source>
</reference>
<name>A0ABZ0V536_9RHOB</name>
<proteinExistence type="predicted"/>
<evidence type="ECO:0000313" key="1">
    <source>
        <dbReference type="EMBL" id="WPZ23082.1"/>
    </source>
</evidence>
<gene>
    <name evidence="1" type="ORF">T7987_07595</name>
</gene>
<organism evidence="1 2">
    <name type="scientific">Sulfitobacter faviae</name>
    <dbReference type="NCBI Taxonomy" id="1775881"/>
    <lineage>
        <taxon>Bacteria</taxon>
        <taxon>Pseudomonadati</taxon>
        <taxon>Pseudomonadota</taxon>
        <taxon>Alphaproteobacteria</taxon>
        <taxon>Rhodobacterales</taxon>
        <taxon>Roseobacteraceae</taxon>
        <taxon>Sulfitobacter</taxon>
    </lineage>
</organism>
<dbReference type="RefSeq" id="WP_322329558.1">
    <property type="nucleotide sequence ID" value="NZ_CP139725.1"/>
</dbReference>
<dbReference type="EMBL" id="CP139725">
    <property type="protein sequence ID" value="WPZ23082.1"/>
    <property type="molecule type" value="Genomic_DNA"/>
</dbReference>
<sequence length="124" mass="13574">MTKQSRLPIKAAKDIAVTHGWDQVIVIARKVGDDGYEHVITYGKDAAHCEAAARAGNAVKHHLMKWPCALFDSAIRVLGVGRDADNRKALQVTLNQEPSEHDIRMVQDMLRAPTHSPTAVENGA</sequence>